<dbReference type="AlphaFoldDB" id="A0A2N3LBC1"/>
<dbReference type="InterPro" id="IPR011330">
    <property type="entry name" value="Glyco_hydro/deAcase_b/a-brl"/>
</dbReference>
<dbReference type="EMBL" id="NXGX01000001">
    <property type="protein sequence ID" value="PKR60092.1"/>
    <property type="molecule type" value="Genomic_DNA"/>
</dbReference>
<evidence type="ECO:0000256" key="3">
    <source>
        <dbReference type="ARBA" id="ARBA00020071"/>
    </source>
</evidence>
<dbReference type="Proteomes" id="UP000233332">
    <property type="component" value="Unassembled WGS sequence"/>
</dbReference>
<comment type="similarity">
    <text evidence="2">Belongs to the polysaccharide deacetylase family.</text>
</comment>
<comment type="caution">
    <text evidence="6">The sequence shown here is derived from an EMBL/GenBank/DDBJ whole genome shotgun (WGS) entry which is preliminary data.</text>
</comment>
<dbReference type="InterPro" id="IPR002509">
    <property type="entry name" value="NODB_dom"/>
</dbReference>
<dbReference type="Gene3D" id="3.20.20.370">
    <property type="entry name" value="Glycoside hydrolase/deacetylase"/>
    <property type="match status" value="1"/>
</dbReference>
<keyword evidence="7" id="KW-1185">Reference proteome</keyword>
<dbReference type="GO" id="GO:0016810">
    <property type="term" value="F:hydrolase activity, acting on carbon-nitrogen (but not peptide) bonds"/>
    <property type="evidence" value="ECO:0007669"/>
    <property type="project" value="InterPro"/>
</dbReference>
<evidence type="ECO:0000256" key="4">
    <source>
        <dbReference type="ARBA" id="ARBA00032976"/>
    </source>
</evidence>
<organism evidence="6 7">
    <name type="scientific">Thalassospira lohafexi</name>
    <dbReference type="NCBI Taxonomy" id="744227"/>
    <lineage>
        <taxon>Bacteria</taxon>
        <taxon>Pseudomonadati</taxon>
        <taxon>Pseudomonadota</taxon>
        <taxon>Alphaproteobacteria</taxon>
        <taxon>Rhodospirillales</taxon>
        <taxon>Thalassospiraceae</taxon>
        <taxon>Thalassospira</taxon>
    </lineage>
</organism>
<evidence type="ECO:0000256" key="1">
    <source>
        <dbReference type="ARBA" id="ARBA00003236"/>
    </source>
</evidence>
<proteinExistence type="inferred from homology"/>
<protein>
    <recommendedName>
        <fullName evidence="3">Chitooligosaccharide deacetylase</fullName>
    </recommendedName>
    <alternativeName>
        <fullName evidence="4">Nodulation protein B</fullName>
    </alternativeName>
</protein>
<evidence type="ECO:0000313" key="6">
    <source>
        <dbReference type="EMBL" id="PKR60092.1"/>
    </source>
</evidence>
<evidence type="ECO:0000313" key="7">
    <source>
        <dbReference type="Proteomes" id="UP000233332"/>
    </source>
</evidence>
<evidence type="ECO:0000256" key="2">
    <source>
        <dbReference type="ARBA" id="ARBA00010973"/>
    </source>
</evidence>
<dbReference type="Pfam" id="PF01522">
    <property type="entry name" value="Polysacc_deac_1"/>
    <property type="match status" value="1"/>
</dbReference>
<dbReference type="GO" id="GO:0005975">
    <property type="term" value="P:carbohydrate metabolic process"/>
    <property type="evidence" value="ECO:0007669"/>
    <property type="project" value="InterPro"/>
</dbReference>
<name>A0A2N3LBC1_9PROT</name>
<gene>
    <name evidence="6" type="ORF">COO92_01595</name>
</gene>
<dbReference type="SUPFAM" id="SSF88713">
    <property type="entry name" value="Glycoside hydrolase/deacetylase"/>
    <property type="match status" value="1"/>
</dbReference>
<feature type="domain" description="NodB homology" evidence="5">
    <location>
        <begin position="35"/>
        <end position="159"/>
    </location>
</feature>
<sequence>MICHSHMLALRAVNRVWPMFYKIKLLSWARRAGLAEPVILLSFDCDTDRDADAAVRVQEYLQKFGMTAFYAVPGELLETYWGEYCKLLDLGAQFVNHGYRRHADISEMTGKPFSTFTYCNIPDDVWKEDILLGHDVLTKLTGTPPTVFRTPHFGEFNKKEQLSKMYSFLASLGYRVSSSTKPVFGMLNGSVYNCGEGLVELPLNGCLSKPAQLMDSWGFLSAPDALGKQKLLRELESYRKLFEAELPIVLNLYFDPADIVNEPDVLHALSCFSGFSCMTLDDCEFLSLAHTGK</sequence>
<comment type="function">
    <text evidence="1">Is involved in generating a small heat-stable compound (Nod), an acylated oligomer of N-acetylglucosamine, that stimulates mitosis in various plant protoplasts.</text>
</comment>
<accession>A0A2N3LBC1</accession>
<evidence type="ECO:0000259" key="5">
    <source>
        <dbReference type="Pfam" id="PF01522"/>
    </source>
</evidence>
<reference evidence="6 7" key="1">
    <citation type="submission" date="2017-09" db="EMBL/GenBank/DDBJ databases">
        <title>Biodiversity and function of Thalassospira species in the particle-attached aromatic-hydrocarbon-degrading consortia from the surface seawater of the China South Sea.</title>
        <authorList>
            <person name="Dong C."/>
            <person name="Lai Q."/>
            <person name="Shao Z."/>
        </authorList>
    </citation>
    <scope>NUCLEOTIDE SEQUENCE [LARGE SCALE GENOMIC DNA]</scope>
    <source>
        <strain evidence="6 7">139Z-12</strain>
    </source>
</reference>